<dbReference type="InterPro" id="IPR015946">
    <property type="entry name" value="KH_dom-like_a/b"/>
</dbReference>
<dbReference type="InterPro" id="IPR036102">
    <property type="entry name" value="OsmC/Ohrsf"/>
</dbReference>
<dbReference type="EMBL" id="OGTP01000002">
    <property type="protein sequence ID" value="SPB13656.1"/>
    <property type="molecule type" value="Genomic_DNA"/>
</dbReference>
<dbReference type="AlphaFoldDB" id="A0A2U3I0P9"/>
<dbReference type="RefSeq" id="WP_106853690.1">
    <property type="nucleotide sequence ID" value="NZ_OGTP01000002.1"/>
</dbReference>
<name>A0A2U3I0P9_9BURK</name>
<organism evidence="2 3">
    <name type="scientific">Caballeronia novacaledonica</name>
    <dbReference type="NCBI Taxonomy" id="1544861"/>
    <lineage>
        <taxon>Bacteria</taxon>
        <taxon>Pseudomonadati</taxon>
        <taxon>Pseudomonadota</taxon>
        <taxon>Betaproteobacteria</taxon>
        <taxon>Burkholderiales</taxon>
        <taxon>Burkholderiaceae</taxon>
        <taxon>Caballeronia</taxon>
    </lineage>
</organism>
<proteinExistence type="inferred from homology"/>
<dbReference type="InterPro" id="IPR003718">
    <property type="entry name" value="OsmC/Ohr_fam"/>
</dbReference>
<dbReference type="Gene3D" id="2.20.25.10">
    <property type="match status" value="1"/>
</dbReference>
<dbReference type="Gene3D" id="3.30.300.20">
    <property type="match status" value="1"/>
</dbReference>
<accession>A0A2U3I0P9</accession>
<dbReference type="Pfam" id="PF02566">
    <property type="entry name" value="OsmC"/>
    <property type="match status" value="1"/>
</dbReference>
<dbReference type="PANTHER" id="PTHR33797">
    <property type="entry name" value="ORGANIC HYDROPEROXIDE RESISTANCE PROTEIN-LIKE"/>
    <property type="match status" value="1"/>
</dbReference>
<dbReference type="OrthoDB" id="9797508at2"/>
<dbReference type="PANTHER" id="PTHR33797:SF2">
    <property type="entry name" value="ORGANIC HYDROPEROXIDE RESISTANCE PROTEIN-LIKE"/>
    <property type="match status" value="1"/>
</dbReference>
<sequence length="178" mass="18713">MEPLRPPPVSMLDKYEGRDVQPLYSTTVTVTGGDANHGRASGVARSDDGDLDLDLRMPQALGGPGGGTNPEQLFAAGYAACFHGALVLLAARAGIVAEGVSVSVTIEFSRDPMDGLFVLTAHTCVRMPGIERAVAEELVRNTERFCPYTKMTRKGIVNIVALATISDSTPHSAGTPTS</sequence>
<dbReference type="InterPro" id="IPR019953">
    <property type="entry name" value="OHR"/>
</dbReference>
<dbReference type="NCBIfam" id="TIGR03561">
    <property type="entry name" value="organ_hyd_perox"/>
    <property type="match status" value="1"/>
</dbReference>
<dbReference type="Proteomes" id="UP000238169">
    <property type="component" value="Unassembled WGS sequence"/>
</dbReference>
<dbReference type="GO" id="GO:0006979">
    <property type="term" value="P:response to oxidative stress"/>
    <property type="evidence" value="ECO:0007669"/>
    <property type="project" value="InterPro"/>
</dbReference>
<comment type="similarity">
    <text evidence="1">Belongs to the OsmC/Ohr family.</text>
</comment>
<keyword evidence="3" id="KW-1185">Reference proteome</keyword>
<dbReference type="SUPFAM" id="SSF82784">
    <property type="entry name" value="OsmC-like"/>
    <property type="match status" value="1"/>
</dbReference>
<evidence type="ECO:0000313" key="3">
    <source>
        <dbReference type="Proteomes" id="UP000238169"/>
    </source>
</evidence>
<evidence type="ECO:0000256" key="1">
    <source>
        <dbReference type="ARBA" id="ARBA00007378"/>
    </source>
</evidence>
<protein>
    <submittedName>
        <fullName evidence="2">Peroxiredoxin</fullName>
    </submittedName>
</protein>
<gene>
    <name evidence="2" type="ORF">NOV72_00920</name>
</gene>
<reference evidence="3" key="1">
    <citation type="submission" date="2018-01" db="EMBL/GenBank/DDBJ databases">
        <authorList>
            <person name="Peeters C."/>
        </authorList>
    </citation>
    <scope>NUCLEOTIDE SEQUENCE [LARGE SCALE GENOMIC DNA]</scope>
</reference>
<evidence type="ECO:0000313" key="2">
    <source>
        <dbReference type="EMBL" id="SPB13656.1"/>
    </source>
</evidence>